<organism evidence="4 5">
    <name type="scientific">Robinsoniella peoriensis</name>
    <dbReference type="NCBI Taxonomy" id="180332"/>
    <lineage>
        <taxon>Bacteria</taxon>
        <taxon>Bacillati</taxon>
        <taxon>Bacillota</taxon>
        <taxon>Clostridia</taxon>
        <taxon>Lachnospirales</taxon>
        <taxon>Lachnospiraceae</taxon>
        <taxon>Robinsoniella</taxon>
    </lineage>
</organism>
<comment type="caution">
    <text evidence="4">The sequence shown here is derived from an EMBL/GenBank/DDBJ whole genome shotgun (WGS) entry which is preliminary data.</text>
</comment>
<name>A0A4U8QAR8_9FIRM</name>
<dbReference type="InterPro" id="IPR050491">
    <property type="entry name" value="AmpC-like"/>
</dbReference>
<dbReference type="Pfam" id="PF00144">
    <property type="entry name" value="Beta-lactamase"/>
    <property type="match status" value="1"/>
</dbReference>
<keyword evidence="2" id="KW-0472">Membrane</keyword>
<evidence type="ECO:0000259" key="3">
    <source>
        <dbReference type="Pfam" id="PF00144"/>
    </source>
</evidence>
<dbReference type="RefSeq" id="WP_138003622.1">
    <property type="nucleotide sequence ID" value="NZ_QGQD01000079.1"/>
</dbReference>
<dbReference type="EMBL" id="QGQD01000079">
    <property type="protein sequence ID" value="TLC98955.1"/>
    <property type="molecule type" value="Genomic_DNA"/>
</dbReference>
<dbReference type="PANTHER" id="PTHR46825:SF11">
    <property type="entry name" value="PENICILLIN-BINDING PROTEIN 4"/>
    <property type="match status" value="1"/>
</dbReference>
<dbReference type="InterPro" id="IPR012338">
    <property type="entry name" value="Beta-lactam/transpept-like"/>
</dbReference>
<evidence type="ECO:0000313" key="4">
    <source>
        <dbReference type="EMBL" id="TLC98955.1"/>
    </source>
</evidence>
<dbReference type="GO" id="GO:0016020">
    <property type="term" value="C:membrane"/>
    <property type="evidence" value="ECO:0007669"/>
    <property type="project" value="UniProtKB-SubCell"/>
</dbReference>
<evidence type="ECO:0000313" key="5">
    <source>
        <dbReference type="Proteomes" id="UP000306509"/>
    </source>
</evidence>
<dbReference type="STRING" id="180332.GCA_000797495_02644"/>
<dbReference type="SUPFAM" id="SSF56601">
    <property type="entry name" value="beta-lactamase/transpeptidase-like"/>
    <property type="match status" value="1"/>
</dbReference>
<accession>A0A4U8QAR8</accession>
<evidence type="ECO:0000256" key="2">
    <source>
        <dbReference type="ARBA" id="ARBA00023136"/>
    </source>
</evidence>
<comment type="subcellular location">
    <subcellularLocation>
        <location evidence="1">Membrane</location>
    </subcellularLocation>
</comment>
<proteinExistence type="predicted"/>
<dbReference type="PANTHER" id="PTHR46825">
    <property type="entry name" value="D-ALANYL-D-ALANINE-CARBOXYPEPTIDASE/ENDOPEPTIDASE AMPH"/>
    <property type="match status" value="1"/>
</dbReference>
<feature type="domain" description="Beta-lactamase-related" evidence="3">
    <location>
        <begin position="5"/>
        <end position="342"/>
    </location>
</feature>
<dbReference type="Proteomes" id="UP000306509">
    <property type="component" value="Unassembled WGS sequence"/>
</dbReference>
<dbReference type="Gene3D" id="3.40.710.10">
    <property type="entry name" value="DD-peptidase/beta-lactamase superfamily"/>
    <property type="match status" value="1"/>
</dbReference>
<sequence length="367" mass="42059">MKEIFQKLTDEYAEKYHFSGACMLKSSDEVLFSAAYGCANQAYKIKNRLDTRFDTASVTKTFTAAAILQLADKGFLKLDSRIRDLVDLTGTKIPEDVRIEHLLNHTSGIADDADEEAGEDYSLLFTESPNYAIRNCRDVLKNFAFKDPFFKAGTNVRYNNCAFILLGLAIENITHMNYREYVEKNIFEKAGMKNTRFCAMDEICENTAEGYGDVFRKTESGDEIWSGFKKNIYSYPPIGAADSGAYTTVEDLDRFIRSIKANTLMSHEFSKMLLEPHCDFTRKSQWNEVADARVRMGYAFEFLEIKDDIFCIYKEGINEGVSAMFSYYPKADLTLSILSNQNCDVWKMHRAMQTEIYHNYYHASNSN</sequence>
<keyword evidence="5" id="KW-1185">Reference proteome</keyword>
<evidence type="ECO:0000256" key="1">
    <source>
        <dbReference type="ARBA" id="ARBA00004370"/>
    </source>
</evidence>
<protein>
    <submittedName>
        <fullName evidence="4">Penicillin-binding protein E</fullName>
    </submittedName>
</protein>
<dbReference type="InterPro" id="IPR001466">
    <property type="entry name" value="Beta-lactam-related"/>
</dbReference>
<reference evidence="4 5" key="1">
    <citation type="journal article" date="2019" name="Anaerobe">
        <title>Detection of Robinsoniella peoriensis in multiple bone samples of a trauma patient.</title>
        <authorList>
            <person name="Schrottner P."/>
            <person name="Hartwich K."/>
            <person name="Bunk B."/>
            <person name="Schober I."/>
            <person name="Helbig S."/>
            <person name="Rudolph W.W."/>
            <person name="Gunzer F."/>
        </authorList>
    </citation>
    <scope>NUCLEOTIDE SEQUENCE [LARGE SCALE GENOMIC DNA]</scope>
    <source>
        <strain evidence="4 5">DSM 106044</strain>
    </source>
</reference>
<gene>
    <name evidence="4" type="primary">pbpE</name>
    <name evidence="4" type="ORF">DSM106044_04285</name>
</gene>
<dbReference type="AlphaFoldDB" id="A0A4U8QAR8"/>